<accession>K0V5J3</accession>
<evidence type="ECO:0000256" key="1">
    <source>
        <dbReference type="SAM" id="MobiDB-lite"/>
    </source>
</evidence>
<dbReference type="HOGENOM" id="CLU_784874_0_0_11"/>
<dbReference type="InterPro" id="IPR043796">
    <property type="entry name" value="ESX-1_EspA/EspE-like"/>
</dbReference>
<organism evidence="3 4">
    <name type="scientific">Mycolicibacterium fortuitum subsp. fortuitum DSM 46621 = ATCC 6841 = JCM 6387</name>
    <dbReference type="NCBI Taxonomy" id="1214102"/>
    <lineage>
        <taxon>Bacteria</taxon>
        <taxon>Bacillati</taxon>
        <taxon>Actinomycetota</taxon>
        <taxon>Actinomycetes</taxon>
        <taxon>Mycobacteriales</taxon>
        <taxon>Mycobacteriaceae</taxon>
        <taxon>Mycolicibacterium</taxon>
    </lineage>
</organism>
<gene>
    <name evidence="3" type="ORF">MFORT_16976</name>
</gene>
<dbReference type="EMBL" id="ALQB01000068">
    <property type="protein sequence ID" value="EJZ12825.1"/>
    <property type="molecule type" value="Genomic_DNA"/>
</dbReference>
<evidence type="ECO:0000313" key="4">
    <source>
        <dbReference type="Proteomes" id="UP000006043"/>
    </source>
</evidence>
<dbReference type="GeneID" id="93416349"/>
<dbReference type="Proteomes" id="UP000006043">
    <property type="component" value="Unassembled WGS sequence"/>
</dbReference>
<feature type="compositionally biased region" description="Basic and acidic residues" evidence="1">
    <location>
        <begin position="284"/>
        <end position="294"/>
    </location>
</feature>
<proteinExistence type="predicted"/>
<feature type="compositionally biased region" description="Pro residues" evidence="1">
    <location>
        <begin position="361"/>
        <end position="371"/>
    </location>
</feature>
<dbReference type="RefSeq" id="WP_003883979.1">
    <property type="nucleotide sequence ID" value="NZ_JH814746.1"/>
</dbReference>
<dbReference type="Pfam" id="PF18879">
    <property type="entry name" value="EspA_EspE"/>
    <property type="match status" value="1"/>
</dbReference>
<feature type="compositionally biased region" description="Low complexity" evidence="1">
    <location>
        <begin position="372"/>
        <end position="386"/>
    </location>
</feature>
<reference evidence="3 4" key="1">
    <citation type="journal article" date="2012" name="J. Bacteriol.">
        <title>Complete Genome Sequence of Mycobacterium fortuitum subsp. fortuitum Type Strain DSM46621.</title>
        <authorList>
            <person name="Ho Y.S."/>
            <person name="Adroub S.A."/>
            <person name="Aleisa F."/>
            <person name="Mahmood H."/>
            <person name="Othoum G."/>
            <person name="Rashid F."/>
            <person name="Zaher M."/>
            <person name="Ali S."/>
            <person name="Bitter W."/>
            <person name="Pain A."/>
            <person name="Abdallah A.M."/>
        </authorList>
    </citation>
    <scope>NUCLEOTIDE SEQUENCE [LARGE SCALE GENOMIC DNA]</scope>
    <source>
        <strain evidence="4">DSM46621</strain>
    </source>
</reference>
<feature type="compositionally biased region" description="Pro residues" evidence="1">
    <location>
        <begin position="337"/>
        <end position="349"/>
    </location>
</feature>
<dbReference type="AlphaFoldDB" id="K0V5J3"/>
<name>K0V5J3_MYCFO</name>
<evidence type="ECO:0000313" key="3">
    <source>
        <dbReference type="EMBL" id="EJZ12825.1"/>
    </source>
</evidence>
<feature type="domain" description="ESX-1 secretion-associated protein EspA/EspE-like" evidence="2">
    <location>
        <begin position="107"/>
        <end position="191"/>
    </location>
</feature>
<dbReference type="PATRIC" id="fig|1214102.3.peg.3370"/>
<sequence>MGFLDRVTDSVGDFANGPLKLASGVVNGAKDGASLVDNLLDRDVGGALQDAFKLADDVGDITEGLASLGFGVGPLPTAFKSMKSLVPAESKILWLAQLAIDGMKLTTGSGNPTNGDEFRGSSDHLGDAVATLIGAEPHTDRWDGTASQVYNAVTASHRRVAFEVQNADFEVANILDDEAEQVGRTRETLDDQIEWLKIYDYATMAMNSTAPSAALKVLLDTAAAATATGIAADAIGKLLTNSVQNALRIRDQLDGYEGAAKDTSGKPMGGCEVFAVPDQDDPDERLARPKKETPLPDLHAPTKAPTRSLPETKYTVPSPEEPIVYGPPATPYGNPAPVSPTTPSTPPSTTPKAPAAAGSPPAAPTTPPPRVPAAAAPAAHTSQRAPVTQAVRGDNATPVTAARS</sequence>
<feature type="region of interest" description="Disordered" evidence="1">
    <location>
        <begin position="258"/>
        <end position="404"/>
    </location>
</feature>
<feature type="compositionally biased region" description="Low complexity" evidence="1">
    <location>
        <begin position="350"/>
        <end position="360"/>
    </location>
</feature>
<comment type="caution">
    <text evidence="3">The sequence shown here is derived from an EMBL/GenBank/DDBJ whole genome shotgun (WGS) entry which is preliminary data.</text>
</comment>
<protein>
    <recommendedName>
        <fullName evidence="2">ESX-1 secretion-associated protein EspA/EspE-like domain-containing protein</fullName>
    </recommendedName>
</protein>
<evidence type="ECO:0000259" key="2">
    <source>
        <dbReference type="Pfam" id="PF18879"/>
    </source>
</evidence>